<gene>
    <name evidence="1" type="ORF">SAMN02746098_02587</name>
</gene>
<keyword evidence="2" id="KW-1185">Reference proteome</keyword>
<evidence type="ECO:0000313" key="1">
    <source>
        <dbReference type="EMBL" id="SHI13513.1"/>
    </source>
</evidence>
<name>A0A1M5YPQ0_9FIRM</name>
<protein>
    <recommendedName>
        <fullName evidence="3">Nucleic-acid-binding protein containing Zn-ribbon domain</fullName>
    </recommendedName>
</protein>
<evidence type="ECO:0008006" key="3">
    <source>
        <dbReference type="Google" id="ProtNLM"/>
    </source>
</evidence>
<dbReference type="Proteomes" id="UP000183954">
    <property type="component" value="Unassembled WGS sequence"/>
</dbReference>
<dbReference type="EMBL" id="FQXJ01000008">
    <property type="protein sequence ID" value="SHI13513.1"/>
    <property type="molecule type" value="Genomic_DNA"/>
</dbReference>
<dbReference type="OrthoDB" id="72206at2"/>
<proteinExistence type="predicted"/>
<dbReference type="AlphaFoldDB" id="A0A1M5YPQ0"/>
<dbReference type="RefSeq" id="WP_073030140.1">
    <property type="nucleotide sequence ID" value="NZ_FQXJ01000008.1"/>
</dbReference>
<organism evidence="1 2">
    <name type="scientific">Desulfosporosinus lacus DSM 15449</name>
    <dbReference type="NCBI Taxonomy" id="1121420"/>
    <lineage>
        <taxon>Bacteria</taxon>
        <taxon>Bacillati</taxon>
        <taxon>Bacillota</taxon>
        <taxon>Clostridia</taxon>
        <taxon>Eubacteriales</taxon>
        <taxon>Desulfitobacteriaceae</taxon>
        <taxon>Desulfosporosinus</taxon>
    </lineage>
</organism>
<dbReference type="STRING" id="1121420.SAMN02746098_02587"/>
<evidence type="ECO:0000313" key="2">
    <source>
        <dbReference type="Proteomes" id="UP000183954"/>
    </source>
</evidence>
<reference evidence="2" key="1">
    <citation type="submission" date="2016-11" db="EMBL/GenBank/DDBJ databases">
        <authorList>
            <person name="Varghese N."/>
            <person name="Submissions S."/>
        </authorList>
    </citation>
    <scope>NUCLEOTIDE SEQUENCE [LARGE SCALE GENOMIC DNA]</scope>
    <source>
        <strain evidence="2">DSM 15449</strain>
    </source>
</reference>
<sequence length="87" mass="9557">MSDFVEGLKRGAKAFKRALGPSRYEAANIKVICPHCQNDIFDEGSAQLNTAGASLLNLDWLNKSAKILVCTKCGLIQWFGKSLEKIN</sequence>
<accession>A0A1M5YPQ0</accession>